<feature type="transmembrane region" description="Helical" evidence="1">
    <location>
        <begin position="232"/>
        <end position="254"/>
    </location>
</feature>
<keyword evidence="1" id="KW-0812">Transmembrane</keyword>
<name>A0A4Q7Y0Y3_9ACTN</name>
<keyword evidence="1" id="KW-0472">Membrane</keyword>
<protein>
    <submittedName>
        <fullName evidence="2">Uncharacterized protein</fullName>
    </submittedName>
</protein>
<evidence type="ECO:0000256" key="1">
    <source>
        <dbReference type="SAM" id="Phobius"/>
    </source>
</evidence>
<dbReference type="Proteomes" id="UP000292507">
    <property type="component" value="Unassembled WGS sequence"/>
</dbReference>
<sequence length="371" mass="39083">MQTSQQQVGEDVPPVLVVGLVAAPGAPAELAKGLAGELASELGSRHPEVGWRVETVEDGLVRPPADDAELVAATRERLLAADWDLALCLTDVPLEVSRRPVVGHASPLHGVGVLSLPALGAMGRRRRALETAVGLVQALVSDGDDDPDDPADRATLGRRLQQLATDPDGPDDGVRFTARVLSGNLRVISGMVRANRPWRLAVRLSRALTAAIAAGVFALVSADIWRLADAFGWLRLLLVGVGSVVAIAVTLIVGAEMWERPRGRRVRKQVVLFNIATAATVTIGVLSLYLALFVLALLGGLFLVVEPLFSEGLGHPAQFSDYLELAWLTSSLATVGGALGAGLESDEAVREAAYTYRPGHAGPVADETGRL</sequence>
<gene>
    <name evidence="2" type="ORF">BKA19_0033</name>
</gene>
<accession>A0A4Q7Y0Y3</accession>
<proteinExistence type="predicted"/>
<dbReference type="AlphaFoldDB" id="A0A4Q7Y0Y3"/>
<keyword evidence="3" id="KW-1185">Reference proteome</keyword>
<reference evidence="2 3" key="1">
    <citation type="submission" date="2019-02" db="EMBL/GenBank/DDBJ databases">
        <title>Sequencing the genomes of 1000 actinobacteria strains.</title>
        <authorList>
            <person name="Klenk H.-P."/>
        </authorList>
    </citation>
    <scope>NUCLEOTIDE SEQUENCE [LARGE SCALE GENOMIC DNA]</scope>
    <source>
        <strain evidence="2 3">DSM 44509</strain>
    </source>
</reference>
<evidence type="ECO:0000313" key="3">
    <source>
        <dbReference type="Proteomes" id="UP000292507"/>
    </source>
</evidence>
<comment type="caution">
    <text evidence="2">The sequence shown here is derived from an EMBL/GenBank/DDBJ whole genome shotgun (WGS) entry which is preliminary data.</text>
</comment>
<feature type="transmembrane region" description="Helical" evidence="1">
    <location>
        <begin position="200"/>
        <end position="220"/>
    </location>
</feature>
<evidence type="ECO:0000313" key="2">
    <source>
        <dbReference type="EMBL" id="RZU30417.1"/>
    </source>
</evidence>
<dbReference type="EMBL" id="SHKV01000001">
    <property type="protein sequence ID" value="RZU30417.1"/>
    <property type="molecule type" value="Genomic_DNA"/>
</dbReference>
<dbReference type="OrthoDB" id="8477132at2"/>
<organism evidence="2 3">
    <name type="scientific">Blastococcus saxobsidens</name>
    <dbReference type="NCBI Taxonomy" id="138336"/>
    <lineage>
        <taxon>Bacteria</taxon>
        <taxon>Bacillati</taxon>
        <taxon>Actinomycetota</taxon>
        <taxon>Actinomycetes</taxon>
        <taxon>Geodermatophilales</taxon>
        <taxon>Geodermatophilaceae</taxon>
        <taxon>Blastococcus</taxon>
    </lineage>
</organism>
<keyword evidence="1" id="KW-1133">Transmembrane helix</keyword>
<feature type="transmembrane region" description="Helical" evidence="1">
    <location>
        <begin position="275"/>
        <end position="305"/>
    </location>
</feature>